<organism evidence="3 4">
    <name type="scientific">Anolis carolinensis</name>
    <name type="common">Green anole</name>
    <name type="synonym">American chameleon</name>
    <dbReference type="NCBI Taxonomy" id="28377"/>
    <lineage>
        <taxon>Eukaryota</taxon>
        <taxon>Metazoa</taxon>
        <taxon>Chordata</taxon>
        <taxon>Craniata</taxon>
        <taxon>Vertebrata</taxon>
        <taxon>Euteleostomi</taxon>
        <taxon>Lepidosauria</taxon>
        <taxon>Squamata</taxon>
        <taxon>Bifurcata</taxon>
        <taxon>Unidentata</taxon>
        <taxon>Episquamata</taxon>
        <taxon>Toxicofera</taxon>
        <taxon>Iguania</taxon>
        <taxon>Dactyloidae</taxon>
        <taxon>Anolis</taxon>
    </lineage>
</organism>
<keyword evidence="4" id="KW-1185">Reference proteome</keyword>
<dbReference type="PANTHER" id="PTHR21301">
    <property type="entry name" value="REVERSE TRANSCRIPTASE"/>
    <property type="match status" value="1"/>
</dbReference>
<feature type="domain" description="Reverse transcriptase" evidence="2">
    <location>
        <begin position="133"/>
        <end position="396"/>
    </location>
</feature>
<evidence type="ECO:0000313" key="3">
    <source>
        <dbReference type="Ensembl" id="ENSACAP00000029059.1"/>
    </source>
</evidence>
<dbReference type="GeneTree" id="ENSGT00840000129931"/>
<dbReference type="InParanoid" id="A0A803T1G9"/>
<dbReference type="SUPFAM" id="SSF82771">
    <property type="entry name" value="GIY-YIG endonuclease"/>
    <property type="match status" value="1"/>
</dbReference>
<evidence type="ECO:0000313" key="4">
    <source>
        <dbReference type="Proteomes" id="UP000001646"/>
    </source>
</evidence>
<evidence type="ECO:0008006" key="5">
    <source>
        <dbReference type="Google" id="ProtNLM"/>
    </source>
</evidence>
<reference evidence="3" key="2">
    <citation type="submission" date="2025-08" db="UniProtKB">
        <authorList>
            <consortium name="Ensembl"/>
        </authorList>
    </citation>
    <scope>IDENTIFICATION</scope>
</reference>
<dbReference type="Proteomes" id="UP000001646">
    <property type="component" value="Unplaced"/>
</dbReference>
<dbReference type="Ensembl" id="ENSACAT00000053968.1">
    <property type="protein sequence ID" value="ENSACAP00000029059.1"/>
    <property type="gene ID" value="ENSACAG00000036064.1"/>
</dbReference>
<proteinExistence type="predicted"/>
<dbReference type="InterPro" id="IPR035901">
    <property type="entry name" value="GIY-YIG_endonuc_sf"/>
</dbReference>
<dbReference type="PROSITE" id="PS50878">
    <property type="entry name" value="RT_POL"/>
    <property type="match status" value="1"/>
</dbReference>
<dbReference type="PANTHER" id="PTHR21301:SF10">
    <property type="entry name" value="REVERSE TRANSCRIPTASE DOMAIN-CONTAINING PROTEIN"/>
    <property type="match status" value="1"/>
</dbReference>
<reference evidence="3" key="3">
    <citation type="submission" date="2025-09" db="UniProtKB">
        <authorList>
            <consortium name="Ensembl"/>
        </authorList>
    </citation>
    <scope>IDENTIFICATION</scope>
</reference>
<dbReference type="InterPro" id="IPR000305">
    <property type="entry name" value="GIY-YIG_endonuc"/>
</dbReference>
<dbReference type="InterPro" id="IPR000477">
    <property type="entry name" value="RT_dom"/>
</dbReference>
<dbReference type="Pfam" id="PF00078">
    <property type="entry name" value="RVT_1"/>
    <property type="match status" value="1"/>
</dbReference>
<evidence type="ECO:0000259" key="2">
    <source>
        <dbReference type="PROSITE" id="PS50878"/>
    </source>
</evidence>
<dbReference type="PROSITE" id="PS50164">
    <property type="entry name" value="GIY_YIG"/>
    <property type="match status" value="1"/>
</dbReference>
<sequence>MFKDSISNTTTDPFKPKSTFCPSTDNIYIKCFEKAVERDFNKLTTRRQPYHSNLSELERTTLVKLSNLIEVVWKPADKGGAIVLLNKRDYIKEVNLQLSNSKFYQPIATDPTKHIQSLIRVVCQEGLSMGFISSSTFKYLQNDFPRIPIFYILPKIHKGIIPPPGRPIISGSSSVLEPVAKYLDSFCQPFVPLCDSYIKDTKHFINIVENLNIEEDSILVTIDVTSLYTNIPLDEARIIIENILRRRTKLQPPTHFLMDLLDIVLEKNYFRFQNQFYFQTFGVAMGSPLAPSIANLFMAHLENTILLNPSLNMYYSNIIYYGRFIDDIFIVFKTTEAAVGFSNWINTIHTSIKFTSHLNLSHINFLDVTVYKHHNKLLVKNFRKPSDKNSFLHYNSFHHFGLKTNLPFSQLLRLKRNSSSNEHFIHESLTLSQEFRSRGYPKHVIKKALIKAEKTDRTTLLKESAKPTKNQIIWTQELSHYSKHIIQIIKKHWHLLQDISGCDKLPIFGNRRTKNIREYLIHTDLTTPISTPKSTLRGHYPCGHCKCCPQSWKTKEIYNHRNKVGTTLKHFSTCNSNNVIYLLTCDCDLWYIGKTTRSLRIRISEHKSRIKNLSTESLLYSHFTQYKHSPTSFKFCVLECISQKPFMDLEKLLSQREMYWIFKFKTFSPQGLNESLNFSCFL</sequence>
<accession>A0A803T1G9</accession>
<reference evidence="3" key="1">
    <citation type="submission" date="2009-12" db="EMBL/GenBank/DDBJ databases">
        <title>The Genome Sequence of Anolis carolinensis (Green Anole Lizard).</title>
        <authorList>
            <consortium name="The Genome Sequencing Platform"/>
            <person name="Di Palma F."/>
            <person name="Alfoldi J."/>
            <person name="Heiman D."/>
            <person name="Young S."/>
            <person name="Grabherr M."/>
            <person name="Johnson J."/>
            <person name="Lander E.S."/>
            <person name="Lindblad-Toh K."/>
        </authorList>
    </citation>
    <scope>NUCLEOTIDE SEQUENCE [LARGE SCALE GENOMIC DNA]</scope>
    <source>
        <strain evidence="3">JBL SC #1</strain>
    </source>
</reference>
<dbReference type="Pfam" id="PF26215">
    <property type="entry name" value="HTH_animal"/>
    <property type="match status" value="1"/>
</dbReference>
<dbReference type="AlphaFoldDB" id="A0A803T1G9"/>
<protein>
    <recommendedName>
        <fullName evidence="5">Reverse transcriptase domain-containing protein</fullName>
    </recommendedName>
</protein>
<feature type="domain" description="GIY-YIG" evidence="1">
    <location>
        <begin position="576"/>
        <end position="674"/>
    </location>
</feature>
<dbReference type="Gene3D" id="3.40.1440.10">
    <property type="entry name" value="GIY-YIG endonuclease"/>
    <property type="match status" value="1"/>
</dbReference>
<dbReference type="InterPro" id="IPR058912">
    <property type="entry name" value="HTH_animal"/>
</dbReference>
<evidence type="ECO:0000259" key="1">
    <source>
        <dbReference type="PROSITE" id="PS50164"/>
    </source>
</evidence>
<dbReference type="CDD" id="cd10442">
    <property type="entry name" value="GIY-YIG_PLEs"/>
    <property type="match status" value="1"/>
</dbReference>
<name>A0A803T1G9_ANOCA</name>